<accession>G2KV25</accession>
<dbReference type="GO" id="GO:0008898">
    <property type="term" value="F:S-adenosylmethionine-homocysteine S-methyltransferase activity"/>
    <property type="evidence" value="ECO:0007669"/>
    <property type="project" value="TreeGrafter"/>
</dbReference>
<protein>
    <submittedName>
        <fullName evidence="8">Homocysteine S-methyltransferase</fullName>
        <ecNumber evidence="8">2.1.1.10</ecNumber>
    </submittedName>
</protein>
<dbReference type="STRING" id="714313.LSA_04660"/>
<dbReference type="SUPFAM" id="SSF82282">
    <property type="entry name" value="Homocysteine S-methyltransferase"/>
    <property type="match status" value="1"/>
</dbReference>
<feature type="domain" description="Hcy-binding" evidence="7">
    <location>
        <begin position="19"/>
        <end position="318"/>
    </location>
</feature>
<keyword evidence="4 5" id="KW-0862">Zinc</keyword>
<evidence type="ECO:0000256" key="4">
    <source>
        <dbReference type="ARBA" id="ARBA00022833"/>
    </source>
</evidence>
<dbReference type="Gene3D" id="3.20.20.330">
    <property type="entry name" value="Homocysteine-binding-like domain"/>
    <property type="match status" value="1"/>
</dbReference>
<evidence type="ECO:0000259" key="7">
    <source>
        <dbReference type="PROSITE" id="PS50970"/>
    </source>
</evidence>
<dbReference type="GO" id="GO:0032259">
    <property type="term" value="P:methylation"/>
    <property type="evidence" value="ECO:0007669"/>
    <property type="project" value="UniProtKB-KW"/>
</dbReference>
<comment type="cofactor">
    <cofactor evidence="5">
        <name>Zn(2+)</name>
        <dbReference type="ChEBI" id="CHEBI:29105"/>
    </cofactor>
    <text evidence="5">Binds 1 zinc ion per subunit.</text>
</comment>
<evidence type="ECO:0000256" key="6">
    <source>
        <dbReference type="PROSITE-ProRule" id="PRU00333"/>
    </source>
</evidence>
<dbReference type="EMBL" id="CP002461">
    <property type="protein sequence ID" value="AEN98914.1"/>
    <property type="molecule type" value="Genomic_DNA"/>
</dbReference>
<evidence type="ECO:0000256" key="2">
    <source>
        <dbReference type="ARBA" id="ARBA00022679"/>
    </source>
</evidence>
<dbReference type="eggNOG" id="COG2040">
    <property type="taxonomic scope" value="Bacteria"/>
</dbReference>
<dbReference type="NCBIfam" id="NF007020">
    <property type="entry name" value="PRK09485.1"/>
    <property type="match status" value="1"/>
</dbReference>
<dbReference type="Pfam" id="PF02574">
    <property type="entry name" value="S-methyl_trans"/>
    <property type="match status" value="1"/>
</dbReference>
<organism evidence="8 9">
    <name type="scientific">Fructilactobacillus sanfranciscensis (strain TMW 1.1304)</name>
    <name type="common">Lactobacillus sanfranciscensis</name>
    <dbReference type="NCBI Taxonomy" id="714313"/>
    <lineage>
        <taxon>Bacteria</taxon>
        <taxon>Bacillati</taxon>
        <taxon>Bacillota</taxon>
        <taxon>Bacilli</taxon>
        <taxon>Lactobacillales</taxon>
        <taxon>Lactobacillaceae</taxon>
        <taxon>Fructilactobacillus</taxon>
    </lineage>
</organism>
<dbReference type="PROSITE" id="PS50970">
    <property type="entry name" value="HCY"/>
    <property type="match status" value="1"/>
</dbReference>
<dbReference type="GO" id="GO:0033528">
    <property type="term" value="P:S-methylmethionine cycle"/>
    <property type="evidence" value="ECO:0007669"/>
    <property type="project" value="TreeGrafter"/>
</dbReference>
<dbReference type="Proteomes" id="UP000001285">
    <property type="component" value="Chromosome"/>
</dbReference>
<keyword evidence="2 6" id="KW-0808">Transferase</keyword>
<dbReference type="InterPro" id="IPR036589">
    <property type="entry name" value="HCY_dom_sf"/>
</dbReference>
<sequence length="320" mass="35409">MFFMKLKLDMIKSEKSKMTKTSVEKRLQEKLVLDGAMGTELEKLGVKTNDLLWSANALINNQKSIYQVHADYFKAGADIAITDTYQANIAAFAKVGINHDQALDLIKKGVELAKQARDDFNPAGLVAGCVGPYGAYLANGAEYTGTYDLSFAEYQKFHQEKIKTLINAGSDLISVDTMPNFAEIKSVVKIINDLPNKIPYWISLSVKDENTLSDGTPLRDVIIWLGKQSGISGIGVNCTKIENITPIVSLMHHLTDLPIVVYPNPGDIYDPQTKTWTSVPHTDTFEQEVPRWLAEGANIIGGCCRTIPQDIEQITEIIKN</sequence>
<dbReference type="GO" id="GO:0008270">
    <property type="term" value="F:zinc ion binding"/>
    <property type="evidence" value="ECO:0007669"/>
    <property type="project" value="InterPro"/>
</dbReference>
<evidence type="ECO:0000256" key="3">
    <source>
        <dbReference type="ARBA" id="ARBA00022723"/>
    </source>
</evidence>
<feature type="binding site" evidence="5 6">
    <location>
        <position position="238"/>
    </location>
    <ligand>
        <name>Zn(2+)</name>
        <dbReference type="ChEBI" id="CHEBI:29105"/>
    </ligand>
</feature>
<gene>
    <name evidence="8" type="primary">mmuM</name>
    <name evidence="8" type="ordered locus">LSA_04660</name>
</gene>
<proteinExistence type="predicted"/>
<dbReference type="KEGG" id="lsn:LSA_04660"/>
<evidence type="ECO:0000313" key="9">
    <source>
        <dbReference type="Proteomes" id="UP000001285"/>
    </source>
</evidence>
<dbReference type="InterPro" id="IPR051486">
    <property type="entry name" value="Hcy_S-methyltransferase"/>
</dbReference>
<dbReference type="InterPro" id="IPR003726">
    <property type="entry name" value="HCY_dom"/>
</dbReference>
<dbReference type="PANTHER" id="PTHR46015:SF1">
    <property type="entry name" value="HOMOCYSTEINE S-METHYLTRANSFERASE-LIKE ISOFORM 1"/>
    <property type="match status" value="1"/>
</dbReference>
<feature type="binding site" evidence="6">
    <location>
        <position position="304"/>
    </location>
    <ligand>
        <name>Zn(2+)</name>
        <dbReference type="ChEBI" id="CHEBI:29105"/>
    </ligand>
</feature>
<feature type="binding site" evidence="6">
    <location>
        <position position="303"/>
    </location>
    <ligand>
        <name>Zn(2+)</name>
        <dbReference type="ChEBI" id="CHEBI:29105"/>
    </ligand>
</feature>
<keyword evidence="3 5" id="KW-0479">Metal-binding</keyword>
<evidence type="ECO:0000256" key="5">
    <source>
        <dbReference type="PIRSR" id="PIRSR037505-2"/>
    </source>
</evidence>
<name>G2KV25_FRUST</name>
<dbReference type="GO" id="GO:0009086">
    <property type="term" value="P:methionine biosynthetic process"/>
    <property type="evidence" value="ECO:0007669"/>
    <property type="project" value="InterPro"/>
</dbReference>
<evidence type="ECO:0000256" key="1">
    <source>
        <dbReference type="ARBA" id="ARBA00022603"/>
    </source>
</evidence>
<dbReference type="PANTHER" id="PTHR46015">
    <property type="entry name" value="ZGC:172121"/>
    <property type="match status" value="1"/>
</dbReference>
<keyword evidence="1 6" id="KW-0489">Methyltransferase</keyword>
<reference evidence="8 9" key="1">
    <citation type="journal article" date="2011" name="Microb. Cell Fact.">
        <title>Genomic analysis reveals Lactobacillus sanfranciscensis as stable element in traditional sourdoughs.</title>
        <authorList>
            <person name="Vogel R.F."/>
            <person name="Pavlovic M."/>
            <person name="Ehrmann M.A."/>
            <person name="Wiezer A."/>
            <person name="Liesegang H."/>
            <person name="Offschanka S."/>
            <person name="Voget S."/>
            <person name="Angelov A."/>
            <person name="Bocker G."/>
            <person name="Liebl W."/>
        </authorList>
    </citation>
    <scope>NUCLEOTIDE SEQUENCE [LARGE SCALE GENOMIC DNA]</scope>
    <source>
        <strain evidence="8 9">TMW 1.1304</strain>
    </source>
</reference>
<evidence type="ECO:0000313" key="8">
    <source>
        <dbReference type="EMBL" id="AEN98914.1"/>
    </source>
</evidence>
<keyword evidence="9" id="KW-1185">Reference proteome</keyword>
<dbReference type="HOGENOM" id="CLU_004914_3_2_9"/>
<dbReference type="EC" id="2.1.1.10" evidence="8"/>
<dbReference type="AlphaFoldDB" id="G2KV25"/>